<evidence type="ECO:0000259" key="2">
    <source>
        <dbReference type="PROSITE" id="PS50943"/>
    </source>
</evidence>
<sequence>MSNNILANNIIDLRESHNMSQTELARRLEIDKSSMSKIESGNRKVSSDELKHISDIFNVSTDYLLGKKSFAARNEPIDLGKSIDDDDLMTFDGKPLTDDDKEIIKRLLRGKE</sequence>
<dbReference type="Proteomes" id="UP000245080">
    <property type="component" value="Unassembled WGS sequence"/>
</dbReference>
<evidence type="ECO:0000313" key="4">
    <source>
        <dbReference type="Proteomes" id="UP000245080"/>
    </source>
</evidence>
<dbReference type="GO" id="GO:0003677">
    <property type="term" value="F:DNA binding"/>
    <property type="evidence" value="ECO:0007669"/>
    <property type="project" value="UniProtKB-KW"/>
</dbReference>
<gene>
    <name evidence="3" type="ORF">DCM90_02085</name>
</gene>
<dbReference type="RefSeq" id="WP_109249698.1">
    <property type="nucleotide sequence ID" value="NZ_QCXQ01000001.1"/>
</dbReference>
<dbReference type="EMBL" id="QCXQ01000001">
    <property type="protein sequence ID" value="PWG00985.1"/>
    <property type="molecule type" value="Genomic_DNA"/>
</dbReference>
<evidence type="ECO:0000313" key="3">
    <source>
        <dbReference type="EMBL" id="PWG00985.1"/>
    </source>
</evidence>
<dbReference type="Gene3D" id="1.10.260.40">
    <property type="entry name" value="lambda repressor-like DNA-binding domains"/>
    <property type="match status" value="1"/>
</dbReference>
<dbReference type="PROSITE" id="PS50943">
    <property type="entry name" value="HTH_CROC1"/>
    <property type="match status" value="1"/>
</dbReference>
<dbReference type="InterPro" id="IPR009498">
    <property type="entry name" value="Phage_4268_Orf1_C"/>
</dbReference>
<keyword evidence="4" id="KW-1185">Reference proteome</keyword>
<dbReference type="Pfam" id="PF01381">
    <property type="entry name" value="HTH_3"/>
    <property type="match status" value="1"/>
</dbReference>
<dbReference type="AlphaFoldDB" id="A0A2V1N599"/>
<dbReference type="PANTHER" id="PTHR46558:SF13">
    <property type="entry name" value="HTH-TYPE TRANSCRIPTIONAL REGULATOR IMMR"/>
    <property type="match status" value="1"/>
</dbReference>
<dbReference type="Pfam" id="PF06543">
    <property type="entry name" value="Lac_bphage_repr"/>
    <property type="match status" value="1"/>
</dbReference>
<evidence type="ECO:0000256" key="1">
    <source>
        <dbReference type="ARBA" id="ARBA00023125"/>
    </source>
</evidence>
<dbReference type="InterPro" id="IPR010982">
    <property type="entry name" value="Lambda_DNA-bd_dom_sf"/>
</dbReference>
<dbReference type="SUPFAM" id="SSF47413">
    <property type="entry name" value="lambda repressor-like DNA-binding domains"/>
    <property type="match status" value="1"/>
</dbReference>
<reference evidence="3 4" key="1">
    <citation type="journal article" date="2018" name="Int. J. Syst. Evol. Microbiol.">
        <title>Lactobacillus bambusae sp. nov., isolated from a traditional fermented Ma-bamboo shoots of Taiwan.</title>
        <authorList>
            <person name="Wang L.-T."/>
        </authorList>
    </citation>
    <scope>NUCLEOTIDE SEQUENCE [LARGE SCALE GENOMIC DNA]</scope>
    <source>
        <strain evidence="3 4">BS-W1</strain>
    </source>
</reference>
<proteinExistence type="predicted"/>
<keyword evidence="1" id="KW-0238">DNA-binding</keyword>
<dbReference type="OrthoDB" id="9805856at2"/>
<dbReference type="SMART" id="SM00530">
    <property type="entry name" value="HTH_XRE"/>
    <property type="match status" value="1"/>
</dbReference>
<protein>
    <submittedName>
        <fullName evidence="3">Transcriptional regulator</fullName>
    </submittedName>
</protein>
<organism evidence="3 4">
    <name type="scientific">Levilactobacillus bambusae</name>
    <dbReference type="NCBI Taxonomy" id="2024736"/>
    <lineage>
        <taxon>Bacteria</taxon>
        <taxon>Bacillati</taxon>
        <taxon>Bacillota</taxon>
        <taxon>Bacilli</taxon>
        <taxon>Lactobacillales</taxon>
        <taxon>Lactobacillaceae</taxon>
        <taxon>Levilactobacillus</taxon>
    </lineage>
</organism>
<dbReference type="PANTHER" id="PTHR46558">
    <property type="entry name" value="TRACRIPTIONAL REGULATORY PROTEIN-RELATED-RELATED"/>
    <property type="match status" value="1"/>
</dbReference>
<comment type="caution">
    <text evidence="3">The sequence shown here is derived from an EMBL/GenBank/DDBJ whole genome shotgun (WGS) entry which is preliminary data.</text>
</comment>
<dbReference type="InterPro" id="IPR001387">
    <property type="entry name" value="Cro/C1-type_HTH"/>
</dbReference>
<dbReference type="CDD" id="cd00093">
    <property type="entry name" value="HTH_XRE"/>
    <property type="match status" value="1"/>
</dbReference>
<feature type="domain" description="HTH cro/C1-type" evidence="2">
    <location>
        <begin position="10"/>
        <end position="64"/>
    </location>
</feature>
<name>A0A2V1N599_9LACO</name>
<accession>A0A2V1N599</accession>